<dbReference type="PANTHER" id="PTHR22893:SF98">
    <property type="entry name" value="OXIDOREDUCTASE"/>
    <property type="match status" value="1"/>
</dbReference>
<dbReference type="InterPro" id="IPR013785">
    <property type="entry name" value="Aldolase_TIM"/>
</dbReference>
<dbReference type="RefSeq" id="WP_266148956.1">
    <property type="nucleotide sequence ID" value="NZ_CP064028.1"/>
</dbReference>
<gene>
    <name evidence="2" type="ORF">ACFO5W_10470</name>
</gene>
<reference evidence="3" key="1">
    <citation type="journal article" date="2019" name="Int. J. Syst. Evol. Microbiol.">
        <title>The Global Catalogue of Microorganisms (GCM) 10K type strain sequencing project: providing services to taxonomists for standard genome sequencing and annotation.</title>
        <authorList>
            <consortium name="The Broad Institute Genomics Platform"/>
            <consortium name="The Broad Institute Genome Sequencing Center for Infectious Disease"/>
            <person name="Wu L."/>
            <person name="Ma J."/>
        </authorList>
    </citation>
    <scope>NUCLEOTIDE SEQUENCE [LARGE SCALE GENOMIC DNA]</scope>
    <source>
        <strain evidence="3">CCM 4481</strain>
    </source>
</reference>
<dbReference type="InterPro" id="IPR045247">
    <property type="entry name" value="Oye-like"/>
</dbReference>
<protein>
    <submittedName>
        <fullName evidence="2">Alkene reductase</fullName>
    </submittedName>
</protein>
<keyword evidence="3" id="KW-1185">Reference proteome</keyword>
<accession>A0ABV9C2V9</accession>
<dbReference type="Proteomes" id="UP001595961">
    <property type="component" value="Unassembled WGS sequence"/>
</dbReference>
<sequence>MDNFFLETSAGRRFFEAHSTFRGKIMANLFTPTQVGAYPLSHRVVLAPMTRLRTIQPGDIPSPMMADFYGQRSSDGGLVIIEGTSISLTARSYFGAASFYHDGQMDGWKAVADAVHAKGGRAFMQLIHGGRQSHVDMTGGATPLAPSVVPFEGVALTKDGWVPASPHRALEIDEIPGIIEDFRIAAQRAKDAGFDGVELHGANGYLVDQFIQDGTNTRTDAYGGPIERRVRFLREATEALISVWGADRVGVRVSPSGEWGGISDSNPDATFSHVAKVLDSYKVAYLHVIEPRIKGDSTLHEGHPPVASKSLRPFFSGSIIAAGGFDGDSANAIVAAGDADLVAFGRHFSSNPDLAYRLQHGLPLTPYVRDAFWGGSEENYSDFPTHQESQAKKDAVIA</sequence>
<dbReference type="CDD" id="cd02933">
    <property type="entry name" value="OYE_like_FMN"/>
    <property type="match status" value="1"/>
</dbReference>
<dbReference type="EMBL" id="JBHSGA010000017">
    <property type="protein sequence ID" value="MFC4527055.1"/>
    <property type="molecule type" value="Genomic_DNA"/>
</dbReference>
<feature type="domain" description="NADH:flavin oxidoreductase/NADH oxidase N-terminal" evidence="1">
    <location>
        <begin position="28"/>
        <end position="364"/>
    </location>
</feature>
<evidence type="ECO:0000313" key="2">
    <source>
        <dbReference type="EMBL" id="MFC4527055.1"/>
    </source>
</evidence>
<dbReference type="Pfam" id="PF00724">
    <property type="entry name" value="Oxidored_FMN"/>
    <property type="match status" value="1"/>
</dbReference>
<evidence type="ECO:0000259" key="1">
    <source>
        <dbReference type="Pfam" id="PF00724"/>
    </source>
</evidence>
<dbReference type="InterPro" id="IPR001155">
    <property type="entry name" value="OxRdtase_FMN_N"/>
</dbReference>
<dbReference type="PANTHER" id="PTHR22893">
    <property type="entry name" value="NADH OXIDOREDUCTASE-RELATED"/>
    <property type="match status" value="1"/>
</dbReference>
<organism evidence="2 3">
    <name type="scientific">Dyella halodurans</name>
    <dbReference type="NCBI Taxonomy" id="1920171"/>
    <lineage>
        <taxon>Bacteria</taxon>
        <taxon>Pseudomonadati</taxon>
        <taxon>Pseudomonadota</taxon>
        <taxon>Gammaproteobacteria</taxon>
        <taxon>Lysobacterales</taxon>
        <taxon>Rhodanobacteraceae</taxon>
        <taxon>Dyella</taxon>
    </lineage>
</organism>
<name>A0ABV9C2V9_9GAMM</name>
<evidence type="ECO:0000313" key="3">
    <source>
        <dbReference type="Proteomes" id="UP001595961"/>
    </source>
</evidence>
<comment type="caution">
    <text evidence="2">The sequence shown here is derived from an EMBL/GenBank/DDBJ whole genome shotgun (WGS) entry which is preliminary data.</text>
</comment>
<proteinExistence type="predicted"/>
<dbReference type="Gene3D" id="3.20.20.70">
    <property type="entry name" value="Aldolase class I"/>
    <property type="match status" value="1"/>
</dbReference>
<dbReference type="SUPFAM" id="SSF51395">
    <property type="entry name" value="FMN-linked oxidoreductases"/>
    <property type="match status" value="1"/>
</dbReference>